<reference evidence="4 5" key="1">
    <citation type="submission" date="2020-07" db="EMBL/GenBank/DDBJ databases">
        <title>Sequencing the genomes of 1000 actinobacteria strains.</title>
        <authorList>
            <person name="Klenk H.-P."/>
        </authorList>
    </citation>
    <scope>NUCLEOTIDE SEQUENCE [LARGE SCALE GENOMIC DNA]</scope>
    <source>
        <strain evidence="4 5">DSM 100723</strain>
    </source>
</reference>
<protein>
    <submittedName>
        <fullName evidence="4">GNAT superfamily N-acetyltransferase</fullName>
    </submittedName>
</protein>
<dbReference type="InterPro" id="IPR050832">
    <property type="entry name" value="Bact_Acetyltransf"/>
</dbReference>
<accession>A0A7W3P7S1</accession>
<sequence>MTEPAQTADSARLAMVGEAPVLAEIQRRAWPDRLPADAVARLSDELGLEAMAQAWERAIARPPEARCRVLVAVSGTGRLAGFAVTSPSDDPDADPARTGTVEEFVIDPAARGRGHGSRLLNACADTLRADGFTRATWWLPAGDDATRAFLAGAGWEPDGAHREIGTEDGTVRIKQVRLHTDLG</sequence>
<dbReference type="EMBL" id="JACGWT010000008">
    <property type="protein sequence ID" value="MBA8796290.1"/>
    <property type="molecule type" value="Genomic_DNA"/>
</dbReference>
<dbReference type="InterPro" id="IPR016181">
    <property type="entry name" value="Acyl_CoA_acyltransferase"/>
</dbReference>
<proteinExistence type="predicted"/>
<dbReference type="Pfam" id="PF00583">
    <property type="entry name" value="Acetyltransf_1"/>
    <property type="match status" value="1"/>
</dbReference>
<dbReference type="Proteomes" id="UP000523079">
    <property type="component" value="Unassembled WGS sequence"/>
</dbReference>
<feature type="domain" description="N-acetyltransferase" evidence="3">
    <location>
        <begin position="9"/>
        <end position="177"/>
    </location>
</feature>
<evidence type="ECO:0000313" key="5">
    <source>
        <dbReference type="Proteomes" id="UP000523079"/>
    </source>
</evidence>
<dbReference type="Gene3D" id="3.40.630.30">
    <property type="match status" value="1"/>
</dbReference>
<keyword evidence="5" id="KW-1185">Reference proteome</keyword>
<dbReference type="PROSITE" id="PS51186">
    <property type="entry name" value="GNAT"/>
    <property type="match status" value="1"/>
</dbReference>
<dbReference type="InterPro" id="IPR000182">
    <property type="entry name" value="GNAT_dom"/>
</dbReference>
<organism evidence="4 5">
    <name type="scientific">Microlunatus kandeliicorticis</name>
    <dbReference type="NCBI Taxonomy" id="1759536"/>
    <lineage>
        <taxon>Bacteria</taxon>
        <taxon>Bacillati</taxon>
        <taxon>Actinomycetota</taxon>
        <taxon>Actinomycetes</taxon>
        <taxon>Propionibacteriales</taxon>
        <taxon>Propionibacteriaceae</taxon>
        <taxon>Microlunatus</taxon>
    </lineage>
</organism>
<evidence type="ECO:0000256" key="1">
    <source>
        <dbReference type="ARBA" id="ARBA00022679"/>
    </source>
</evidence>
<dbReference type="PANTHER" id="PTHR43877">
    <property type="entry name" value="AMINOALKYLPHOSPHONATE N-ACETYLTRANSFERASE-RELATED-RELATED"/>
    <property type="match status" value="1"/>
</dbReference>
<comment type="caution">
    <text evidence="4">The sequence shown here is derived from an EMBL/GenBank/DDBJ whole genome shotgun (WGS) entry which is preliminary data.</text>
</comment>
<evidence type="ECO:0000259" key="3">
    <source>
        <dbReference type="PROSITE" id="PS51186"/>
    </source>
</evidence>
<keyword evidence="1 4" id="KW-0808">Transferase</keyword>
<dbReference type="GO" id="GO:0016747">
    <property type="term" value="F:acyltransferase activity, transferring groups other than amino-acyl groups"/>
    <property type="evidence" value="ECO:0007669"/>
    <property type="project" value="InterPro"/>
</dbReference>
<evidence type="ECO:0000313" key="4">
    <source>
        <dbReference type="EMBL" id="MBA8796290.1"/>
    </source>
</evidence>
<dbReference type="SUPFAM" id="SSF55729">
    <property type="entry name" value="Acyl-CoA N-acyltransferases (Nat)"/>
    <property type="match status" value="1"/>
</dbReference>
<keyword evidence="2" id="KW-0012">Acyltransferase</keyword>
<evidence type="ECO:0000256" key="2">
    <source>
        <dbReference type="ARBA" id="ARBA00023315"/>
    </source>
</evidence>
<dbReference type="AlphaFoldDB" id="A0A7W3P7S1"/>
<gene>
    <name evidence="4" type="ORF">FHX74_003943</name>
</gene>
<dbReference type="CDD" id="cd04301">
    <property type="entry name" value="NAT_SF"/>
    <property type="match status" value="1"/>
</dbReference>
<name>A0A7W3P7S1_9ACTN</name>
<dbReference type="RefSeq" id="WP_328823942.1">
    <property type="nucleotide sequence ID" value="NZ_JACGWT010000008.1"/>
</dbReference>